<dbReference type="RefSeq" id="WP_161823193.1">
    <property type="nucleotide sequence ID" value="NZ_LSRS01000008.1"/>
</dbReference>
<reference evidence="1" key="1">
    <citation type="submission" date="2016-02" db="EMBL/GenBank/DDBJ databases">
        <title>Draft Genome Sequence of Sporotomaculum syntrophicum Strain FB, a Syntrophic Benzoate Degrader.</title>
        <authorList>
            <person name="Nobu M.K."/>
            <person name="Narihiro T."/>
            <person name="Qiu Y.-L."/>
            <person name="Ohashi A."/>
            <person name="Liu W.-T."/>
            <person name="Yuji S."/>
        </authorList>
    </citation>
    <scope>NUCLEOTIDE SEQUENCE</scope>
    <source>
        <strain evidence="1">FB</strain>
    </source>
</reference>
<accession>A0A9D2WP28</accession>
<dbReference type="EMBL" id="LSRS01000008">
    <property type="protein sequence ID" value="KAF1084022.1"/>
    <property type="molecule type" value="Genomic_DNA"/>
</dbReference>
<gene>
    <name evidence="1" type="ORF">SPSYN_02934</name>
</gene>
<comment type="caution">
    <text evidence="1">The sequence shown here is derived from an EMBL/GenBank/DDBJ whole genome shotgun (WGS) entry which is preliminary data.</text>
</comment>
<organism evidence="1 2">
    <name type="scientific">Sporotomaculum syntrophicum</name>
    <dbReference type="NCBI Taxonomy" id="182264"/>
    <lineage>
        <taxon>Bacteria</taxon>
        <taxon>Bacillati</taxon>
        <taxon>Bacillota</taxon>
        <taxon>Clostridia</taxon>
        <taxon>Eubacteriales</taxon>
        <taxon>Desulfallaceae</taxon>
        <taxon>Sporotomaculum</taxon>
    </lineage>
</organism>
<dbReference type="Proteomes" id="UP000798488">
    <property type="component" value="Unassembled WGS sequence"/>
</dbReference>
<evidence type="ECO:0000313" key="2">
    <source>
        <dbReference type="Proteomes" id="UP000798488"/>
    </source>
</evidence>
<keyword evidence="2" id="KW-1185">Reference proteome</keyword>
<dbReference type="SUPFAM" id="SSF102114">
    <property type="entry name" value="Radical SAM enzymes"/>
    <property type="match status" value="1"/>
</dbReference>
<name>A0A9D2WP28_9FIRM</name>
<dbReference type="OrthoDB" id="5405220at2"/>
<dbReference type="AlphaFoldDB" id="A0A9D2WP28"/>
<proteinExistence type="predicted"/>
<dbReference type="Gene3D" id="3.20.20.70">
    <property type="entry name" value="Aldolase class I"/>
    <property type="match status" value="1"/>
</dbReference>
<dbReference type="InterPro" id="IPR058240">
    <property type="entry name" value="rSAM_sf"/>
</dbReference>
<sequence>MGQQVRRELRTAIPLIANMADFNYEQAVSLRQAGFTGVYHAARLGEGEVTRINLEKRLQTMEAARRAGLGVGTCVEPIGPEHSMEEIIEIIIIAREARPGFSGAMRRVTLPGTALDKYGMLGETRIALIVAVVRLATSREVPGNCTHEPNVLGAVSGANLLWAEAGSNPRDVVNNTEASRGYNVARCRDMLVDAGWQVLEGPSKFC</sequence>
<evidence type="ECO:0008006" key="3">
    <source>
        <dbReference type="Google" id="ProtNLM"/>
    </source>
</evidence>
<evidence type="ECO:0000313" key="1">
    <source>
        <dbReference type="EMBL" id="KAF1084022.1"/>
    </source>
</evidence>
<protein>
    <recommendedName>
        <fullName evidence="3">Biotin synthase</fullName>
    </recommendedName>
</protein>
<dbReference type="InterPro" id="IPR013785">
    <property type="entry name" value="Aldolase_TIM"/>
</dbReference>